<evidence type="ECO:0000259" key="17">
    <source>
        <dbReference type="Pfam" id="PF03520"/>
    </source>
</evidence>
<dbReference type="GO" id="GO:0005249">
    <property type="term" value="F:voltage-gated potassium channel activity"/>
    <property type="evidence" value="ECO:0007669"/>
    <property type="project" value="InterPro"/>
</dbReference>
<keyword evidence="9 15" id="KW-1133">Transmembrane helix</keyword>
<evidence type="ECO:0000256" key="6">
    <source>
        <dbReference type="ARBA" id="ARBA00022826"/>
    </source>
</evidence>
<keyword evidence="19" id="KW-1185">Reference proteome</keyword>
<evidence type="ECO:0000313" key="19">
    <source>
        <dbReference type="Proteomes" id="UP000694580"/>
    </source>
</evidence>
<evidence type="ECO:0000313" key="18">
    <source>
        <dbReference type="Ensembl" id="ENSDCDP00010061597.1"/>
    </source>
</evidence>
<dbReference type="InterPro" id="IPR013821">
    <property type="entry name" value="K_chnl_volt-dep_KCNQ_C"/>
</dbReference>
<dbReference type="Pfam" id="PF00520">
    <property type="entry name" value="Ion_trans"/>
    <property type="match status" value="1"/>
</dbReference>
<feature type="transmembrane region" description="Helical" evidence="15">
    <location>
        <begin position="233"/>
        <end position="252"/>
    </location>
</feature>
<evidence type="ECO:0000256" key="11">
    <source>
        <dbReference type="ARBA" id="ARBA00023136"/>
    </source>
</evidence>
<dbReference type="InterPro" id="IPR003937">
    <property type="entry name" value="K_chnl_volt-dep_KCNQ"/>
</dbReference>
<keyword evidence="10" id="KW-0406">Ion transport</keyword>
<dbReference type="FunFam" id="1.10.287.70:FF:000016">
    <property type="entry name" value="Putative potassium voltage-gated channel subfamily KQT member 2"/>
    <property type="match status" value="1"/>
</dbReference>
<keyword evidence="12" id="KW-0407">Ion channel</keyword>
<keyword evidence="11 15" id="KW-0472">Membrane</keyword>
<comment type="subcellular location">
    <subcellularLocation>
        <location evidence="1">Cell membrane</location>
        <topology evidence="1">Multi-pass membrane protein</topology>
    </subcellularLocation>
</comment>
<feature type="transmembrane region" description="Helical" evidence="15">
    <location>
        <begin position="125"/>
        <end position="146"/>
    </location>
</feature>
<evidence type="ECO:0000256" key="5">
    <source>
        <dbReference type="ARBA" id="ARBA00022692"/>
    </source>
</evidence>
<dbReference type="AlphaFoldDB" id="A0AAY4EV77"/>
<sequence>MVQKSRNGGVYPGPAAEKKLKVGFVGLEAGAADSNRDGALLIAGAEATKRGSILSKQRSSISGKGKPPKRNAFYRRLQNFLYNVLERPRGWAFIYHAYVFLLVFSCLVLSVFSTIKEYEKSSEDALYILEIVTIVVFGVEYIVRIWSAGCCCRYRGWRGRLKFARKPFCVIDIMVLIASISVLAAGTQGNVFATSAIRSLRFLQILRMIRMDRRGGTWKLLGSVVYAHSKELITAWYIGFLCLILASFLVYLAEKEDNEMFETYADALWWGLITLTTIGYGDKYPITWNGRLLAATFTLIGVSFFALPAGILGSGFALKVQEQHRQKHFEKRRNPAAGLIQAAWRFYATNLNRTDLHSTWEYYERTVSVPMYSQKVSLKERVFSSPRSSGTKGKGSPQSQQPIRRSPSADNSIEDSPSKVPKSWSFGDRSRARQAFRIKGAASRQNSEEASLPGEDIVDDNKSCHCEFVPQDLTPGLKVTIRAVCIMRFMVSKRKFKESLRPYDVMDVIEQYSAGHLDMLARIKNLQSRQVDQIVGRGAPLSDKDRPKGTTEAEIPEDPSMMGRLGKVEKQVMSMERKLDFLVNIYIQRMGIPQSETDAYFGSKEPDPAPPYHSPVEFSTECIFTVNFIILNLNMGKC</sequence>
<gene>
    <name evidence="18" type="primary">LOC114800695</name>
</gene>
<dbReference type="FunFam" id="1.20.120.350:FF:000017">
    <property type="entry name" value="potassium voltage-gated channel subfamily KQT member 1"/>
    <property type="match status" value="1"/>
</dbReference>
<keyword evidence="6" id="KW-0631">Potassium channel</keyword>
<dbReference type="PANTHER" id="PTHR47735">
    <property type="entry name" value="POTASSIUM VOLTAGE-GATED CHANNEL SUBFAMILY KQT MEMBER 4"/>
    <property type="match status" value="1"/>
</dbReference>
<feature type="domain" description="Potassium channel voltage dependent KCNQ C-terminal" evidence="17">
    <location>
        <begin position="406"/>
        <end position="591"/>
    </location>
</feature>
<evidence type="ECO:0000256" key="14">
    <source>
        <dbReference type="SAM" id="MobiDB-lite"/>
    </source>
</evidence>
<accession>A0AAY4EV77</accession>
<evidence type="ECO:0008006" key="20">
    <source>
        <dbReference type="Google" id="ProtNLM"/>
    </source>
</evidence>
<evidence type="ECO:0000256" key="12">
    <source>
        <dbReference type="ARBA" id="ARBA00023303"/>
    </source>
</evidence>
<dbReference type="Pfam" id="PF03520">
    <property type="entry name" value="KCNQ_channel"/>
    <property type="match status" value="1"/>
</dbReference>
<evidence type="ECO:0000256" key="9">
    <source>
        <dbReference type="ARBA" id="ARBA00022989"/>
    </source>
</evidence>
<feature type="transmembrane region" description="Helical" evidence="15">
    <location>
        <begin position="264"/>
        <end position="281"/>
    </location>
</feature>
<reference evidence="18" key="2">
    <citation type="submission" date="2025-08" db="UniProtKB">
        <authorList>
            <consortium name="Ensembl"/>
        </authorList>
    </citation>
    <scope>IDENTIFICATION</scope>
</reference>
<evidence type="ECO:0000256" key="4">
    <source>
        <dbReference type="ARBA" id="ARBA00022538"/>
    </source>
</evidence>
<keyword evidence="4" id="KW-0633">Potassium transport</keyword>
<keyword evidence="2" id="KW-0813">Transport</keyword>
<evidence type="ECO:0000259" key="16">
    <source>
        <dbReference type="Pfam" id="PF00520"/>
    </source>
</evidence>
<organism evidence="18 19">
    <name type="scientific">Denticeps clupeoides</name>
    <name type="common">denticle herring</name>
    <dbReference type="NCBI Taxonomy" id="299321"/>
    <lineage>
        <taxon>Eukaryota</taxon>
        <taxon>Metazoa</taxon>
        <taxon>Chordata</taxon>
        <taxon>Craniata</taxon>
        <taxon>Vertebrata</taxon>
        <taxon>Euteleostomi</taxon>
        <taxon>Actinopterygii</taxon>
        <taxon>Neopterygii</taxon>
        <taxon>Teleostei</taxon>
        <taxon>Clupei</taxon>
        <taxon>Clupeiformes</taxon>
        <taxon>Denticipitoidei</taxon>
        <taxon>Denticipitidae</taxon>
        <taxon>Denticeps</taxon>
    </lineage>
</organism>
<dbReference type="GO" id="GO:0008076">
    <property type="term" value="C:voltage-gated potassium channel complex"/>
    <property type="evidence" value="ECO:0007669"/>
    <property type="project" value="TreeGrafter"/>
</dbReference>
<dbReference type="PANTHER" id="PTHR47735:SF4">
    <property type="entry name" value="POTASSIUM VOLTAGE-GATED CHANNEL SUBFAMILY KQT MEMBER 2"/>
    <property type="match status" value="1"/>
</dbReference>
<evidence type="ECO:0000256" key="13">
    <source>
        <dbReference type="ARBA" id="ARBA00034430"/>
    </source>
</evidence>
<dbReference type="SUPFAM" id="SSF81324">
    <property type="entry name" value="Voltage-gated potassium channels"/>
    <property type="match status" value="1"/>
</dbReference>
<dbReference type="PRINTS" id="PR01459">
    <property type="entry name" value="KCNQCHANNEL"/>
</dbReference>
<keyword evidence="3" id="KW-1003">Cell membrane</keyword>
<evidence type="ECO:0000256" key="1">
    <source>
        <dbReference type="ARBA" id="ARBA00004651"/>
    </source>
</evidence>
<feature type="region of interest" description="Disordered" evidence="14">
    <location>
        <begin position="382"/>
        <end position="428"/>
    </location>
</feature>
<dbReference type="InterPro" id="IPR003947">
    <property type="entry name" value="K_chnl_volt-dep_KCNQ2"/>
</dbReference>
<dbReference type="Gene3D" id="1.10.287.70">
    <property type="match status" value="1"/>
</dbReference>
<feature type="compositionally biased region" description="Polar residues" evidence="14">
    <location>
        <begin position="385"/>
        <end position="415"/>
    </location>
</feature>
<feature type="transmembrane region" description="Helical" evidence="15">
    <location>
        <begin position="93"/>
        <end position="113"/>
    </location>
</feature>
<comment type="catalytic activity">
    <reaction evidence="13">
        <text>K(+)(in) = K(+)(out)</text>
        <dbReference type="Rhea" id="RHEA:29463"/>
        <dbReference type="ChEBI" id="CHEBI:29103"/>
    </reaction>
</comment>
<reference evidence="18" key="3">
    <citation type="submission" date="2025-09" db="UniProtKB">
        <authorList>
            <consortium name="Ensembl"/>
        </authorList>
    </citation>
    <scope>IDENTIFICATION</scope>
</reference>
<feature type="transmembrane region" description="Helical" evidence="15">
    <location>
        <begin position="293"/>
        <end position="318"/>
    </location>
</feature>
<evidence type="ECO:0000256" key="15">
    <source>
        <dbReference type="SAM" id="Phobius"/>
    </source>
</evidence>
<dbReference type="InterPro" id="IPR005821">
    <property type="entry name" value="Ion_trans_dom"/>
</dbReference>
<dbReference type="PRINTS" id="PR00169">
    <property type="entry name" value="KCHANNEL"/>
</dbReference>
<dbReference type="Ensembl" id="ENSDCDT00010072367.1">
    <property type="protein sequence ID" value="ENSDCDP00010061597.1"/>
    <property type="gene ID" value="ENSDCDG00010033946.1"/>
</dbReference>
<keyword evidence="5 15" id="KW-0812">Transmembrane</keyword>
<feature type="transmembrane region" description="Helical" evidence="15">
    <location>
        <begin position="167"/>
        <end position="186"/>
    </location>
</feature>
<dbReference type="Proteomes" id="UP000694580">
    <property type="component" value="Chromosome 12"/>
</dbReference>
<feature type="domain" description="Ion transport" evidence="16">
    <location>
        <begin position="96"/>
        <end position="322"/>
    </location>
</feature>
<evidence type="ECO:0000256" key="7">
    <source>
        <dbReference type="ARBA" id="ARBA00022882"/>
    </source>
</evidence>
<evidence type="ECO:0000256" key="8">
    <source>
        <dbReference type="ARBA" id="ARBA00022958"/>
    </source>
</evidence>
<name>A0AAY4EV77_9TELE</name>
<dbReference type="GeneTree" id="ENSGT00940000160093"/>
<protein>
    <recommendedName>
        <fullName evidence="20">Potassium voltage-gated channel, KQT-like subfamily, member 2b</fullName>
    </recommendedName>
</protein>
<evidence type="ECO:0000256" key="2">
    <source>
        <dbReference type="ARBA" id="ARBA00022448"/>
    </source>
</evidence>
<keyword evidence="8" id="KW-0630">Potassium</keyword>
<feature type="compositionally biased region" description="Basic and acidic residues" evidence="14">
    <location>
        <begin position="542"/>
        <end position="551"/>
    </location>
</feature>
<feature type="region of interest" description="Disordered" evidence="14">
    <location>
        <begin position="536"/>
        <end position="557"/>
    </location>
</feature>
<dbReference type="Gene3D" id="6.10.140.1910">
    <property type="match status" value="2"/>
</dbReference>
<dbReference type="PRINTS" id="PR01461">
    <property type="entry name" value="KCNQ2CHANNEL"/>
</dbReference>
<reference evidence="18 19" key="1">
    <citation type="submission" date="2020-06" db="EMBL/GenBank/DDBJ databases">
        <authorList>
            <consortium name="Wellcome Sanger Institute Data Sharing"/>
        </authorList>
    </citation>
    <scope>NUCLEOTIDE SEQUENCE [LARGE SCALE GENOMIC DNA]</scope>
</reference>
<evidence type="ECO:0000256" key="3">
    <source>
        <dbReference type="ARBA" id="ARBA00022475"/>
    </source>
</evidence>
<evidence type="ECO:0000256" key="10">
    <source>
        <dbReference type="ARBA" id="ARBA00023065"/>
    </source>
</evidence>
<proteinExistence type="predicted"/>
<keyword evidence="7" id="KW-0851">Voltage-gated channel</keyword>